<dbReference type="OrthoDB" id="415825at2759"/>
<gene>
    <name evidence="8" type="ORF">CYY_006986</name>
</gene>
<protein>
    <recommendedName>
        <fullName evidence="7">FAD-binding PCMH-type domain-containing protein</fullName>
    </recommendedName>
</protein>
<dbReference type="GO" id="GO:0016491">
    <property type="term" value="F:oxidoreductase activity"/>
    <property type="evidence" value="ECO:0007669"/>
    <property type="project" value="UniProtKB-KW"/>
</dbReference>
<keyword evidence="5" id="KW-0560">Oxidoreductase</keyword>
<keyword evidence="3" id="KW-0285">Flavoprotein</keyword>
<evidence type="ECO:0000313" key="9">
    <source>
        <dbReference type="Proteomes" id="UP000695562"/>
    </source>
</evidence>
<keyword evidence="6" id="KW-0732">Signal</keyword>
<reference evidence="8" key="1">
    <citation type="submission" date="2020-01" db="EMBL/GenBank/DDBJ databases">
        <title>Development of genomics and gene disruption for Polysphondylium violaceum indicates a role for the polyketide synthase stlB in stalk morphogenesis.</title>
        <authorList>
            <person name="Narita B."/>
            <person name="Kawabe Y."/>
            <person name="Kin K."/>
            <person name="Saito T."/>
            <person name="Gibbs R."/>
            <person name="Kuspa A."/>
            <person name="Muzny D."/>
            <person name="Queller D."/>
            <person name="Richards S."/>
            <person name="Strassman J."/>
            <person name="Sucgang R."/>
            <person name="Worley K."/>
            <person name="Schaap P."/>
        </authorList>
    </citation>
    <scope>NUCLEOTIDE SEQUENCE</scope>
    <source>
        <strain evidence="8">QSvi11</strain>
    </source>
</reference>
<dbReference type="AlphaFoldDB" id="A0A8J4PRL8"/>
<dbReference type="GO" id="GO:0071949">
    <property type="term" value="F:FAD binding"/>
    <property type="evidence" value="ECO:0007669"/>
    <property type="project" value="InterPro"/>
</dbReference>
<keyword evidence="9" id="KW-1185">Reference proteome</keyword>
<dbReference type="InterPro" id="IPR006094">
    <property type="entry name" value="Oxid_FAD_bind_N"/>
</dbReference>
<dbReference type="InterPro" id="IPR050416">
    <property type="entry name" value="FAD-linked_Oxidoreductase"/>
</dbReference>
<dbReference type="Pfam" id="PF01565">
    <property type="entry name" value="FAD_binding_4"/>
    <property type="match status" value="1"/>
</dbReference>
<proteinExistence type="inferred from homology"/>
<dbReference type="InterPro" id="IPR012951">
    <property type="entry name" value="BBE"/>
</dbReference>
<dbReference type="PANTHER" id="PTHR42973:SF39">
    <property type="entry name" value="FAD-BINDING PCMH-TYPE DOMAIN-CONTAINING PROTEIN"/>
    <property type="match status" value="1"/>
</dbReference>
<evidence type="ECO:0000256" key="1">
    <source>
        <dbReference type="ARBA" id="ARBA00001974"/>
    </source>
</evidence>
<evidence type="ECO:0000256" key="6">
    <source>
        <dbReference type="SAM" id="SignalP"/>
    </source>
</evidence>
<comment type="cofactor">
    <cofactor evidence="1">
        <name>FAD</name>
        <dbReference type="ChEBI" id="CHEBI:57692"/>
    </cofactor>
</comment>
<dbReference type="InterPro" id="IPR016166">
    <property type="entry name" value="FAD-bd_PCMH"/>
</dbReference>
<dbReference type="PANTHER" id="PTHR42973">
    <property type="entry name" value="BINDING OXIDOREDUCTASE, PUTATIVE (AFU_ORTHOLOGUE AFUA_1G17690)-RELATED"/>
    <property type="match status" value="1"/>
</dbReference>
<dbReference type="Gene3D" id="3.30.465.10">
    <property type="match status" value="1"/>
</dbReference>
<feature type="chain" id="PRO_5035232169" description="FAD-binding PCMH-type domain-containing protein" evidence="6">
    <location>
        <begin position="21"/>
        <end position="483"/>
    </location>
</feature>
<dbReference type="PROSITE" id="PS51387">
    <property type="entry name" value="FAD_PCMH"/>
    <property type="match status" value="1"/>
</dbReference>
<accession>A0A8J4PRL8</accession>
<dbReference type="Pfam" id="PF08031">
    <property type="entry name" value="BBE"/>
    <property type="match status" value="1"/>
</dbReference>
<dbReference type="EMBL" id="AJWJ01000348">
    <property type="protein sequence ID" value="KAF2071705.1"/>
    <property type="molecule type" value="Genomic_DNA"/>
</dbReference>
<dbReference type="InterPro" id="IPR036318">
    <property type="entry name" value="FAD-bd_PCMH-like_sf"/>
</dbReference>
<evidence type="ECO:0000313" key="8">
    <source>
        <dbReference type="EMBL" id="KAF2071705.1"/>
    </source>
</evidence>
<feature type="signal peptide" evidence="6">
    <location>
        <begin position="1"/>
        <end position="20"/>
    </location>
</feature>
<feature type="domain" description="FAD-binding PCMH-type" evidence="7">
    <location>
        <begin position="56"/>
        <end position="227"/>
    </location>
</feature>
<comment type="caution">
    <text evidence="8">The sequence shown here is derived from an EMBL/GenBank/DDBJ whole genome shotgun (WGS) entry which is preliminary data.</text>
</comment>
<dbReference type="InterPro" id="IPR016167">
    <property type="entry name" value="FAD-bd_PCMH_sub1"/>
</dbReference>
<organism evidence="8 9">
    <name type="scientific">Polysphondylium violaceum</name>
    <dbReference type="NCBI Taxonomy" id="133409"/>
    <lineage>
        <taxon>Eukaryota</taxon>
        <taxon>Amoebozoa</taxon>
        <taxon>Evosea</taxon>
        <taxon>Eumycetozoa</taxon>
        <taxon>Dictyostelia</taxon>
        <taxon>Dictyosteliales</taxon>
        <taxon>Dictyosteliaceae</taxon>
        <taxon>Polysphondylium</taxon>
    </lineage>
</organism>
<evidence type="ECO:0000256" key="4">
    <source>
        <dbReference type="ARBA" id="ARBA00022827"/>
    </source>
</evidence>
<keyword evidence="4" id="KW-0274">FAD</keyword>
<dbReference type="InterPro" id="IPR016169">
    <property type="entry name" value="FAD-bd_PCMH_sub2"/>
</dbReference>
<name>A0A8J4PRL8_9MYCE</name>
<dbReference type="Gene3D" id="3.40.462.20">
    <property type="match status" value="1"/>
</dbReference>
<dbReference type="Proteomes" id="UP000695562">
    <property type="component" value="Unassembled WGS sequence"/>
</dbReference>
<comment type="similarity">
    <text evidence="2">Belongs to the oxygen-dependent FAD-linked oxidoreductase family.</text>
</comment>
<dbReference type="SUPFAM" id="SSF56176">
    <property type="entry name" value="FAD-binding/transporter-associated domain-like"/>
    <property type="match status" value="1"/>
</dbReference>
<evidence type="ECO:0000256" key="2">
    <source>
        <dbReference type="ARBA" id="ARBA00005466"/>
    </source>
</evidence>
<evidence type="ECO:0000259" key="7">
    <source>
        <dbReference type="PROSITE" id="PS51387"/>
    </source>
</evidence>
<evidence type="ECO:0000256" key="3">
    <source>
        <dbReference type="ARBA" id="ARBA00022630"/>
    </source>
</evidence>
<evidence type="ECO:0000256" key="5">
    <source>
        <dbReference type="ARBA" id="ARBA00023002"/>
    </source>
</evidence>
<dbReference type="Gene3D" id="3.30.43.10">
    <property type="entry name" value="Uridine Diphospho-n-acetylenolpyruvylglucosamine Reductase, domain 2"/>
    <property type="match status" value="1"/>
</dbReference>
<sequence length="483" mass="54109">MKFLTCFLLIASILVASTHALTLVQLTANYATGNGRVIQQKDSEFNSARFGYNHRYNRIPTVILQPYNTAAVQLALEYAQTNNLRVSIRSGGHSASALSALDDTVNIDLQYMKNKVFNAADMTITAQTGNKWVEMYEYTKDFGVGTPGGSCPSVGIGGLSLGGGANDLSTVFGHTVDNILELEVVLANRTVVVANAQENTDLYWALRGAGHGGFGIVTQIKYKAYNMRPTYYSNWIQYNWNDFEAVLKFVNEFSQTMPNTVNLYFTAWKSGAAATPSVALSCFSHLDPTNGAAAAQCAPFLTIPGVATPTAFPTTQSYYDTVRTGTDPKARRSFTKGSFLTEITKQTIRRIKMVMEDSPSSPYTYNTARLNLYWQGGEMLNRPRNYNAYVHRSHPWNAVWLSSYVTSTLEEEYHDWAKKADKKMSPYSSGEVYQNYPDDELDCWEDSYYAENYPRLRQIKTSYDPQNYFTGPQTIKSLNVYTY</sequence>